<evidence type="ECO:0000313" key="3">
    <source>
        <dbReference type="EMBL" id="CAG7564455.1"/>
    </source>
</evidence>
<protein>
    <submittedName>
        <fullName evidence="3">Uncharacterized protein</fullName>
    </submittedName>
</protein>
<dbReference type="AlphaFoldDB" id="A0A8J2NNF3"/>
<accession>A0A8J2NNF3</accession>
<feature type="region of interest" description="Disordered" evidence="2">
    <location>
        <begin position="144"/>
        <end position="165"/>
    </location>
</feature>
<evidence type="ECO:0000313" key="4">
    <source>
        <dbReference type="Proteomes" id="UP000693738"/>
    </source>
</evidence>
<evidence type="ECO:0000256" key="1">
    <source>
        <dbReference type="SAM" id="Coils"/>
    </source>
</evidence>
<comment type="caution">
    <text evidence="3">The sequence shown here is derived from an EMBL/GenBank/DDBJ whole genome shotgun (WGS) entry which is preliminary data.</text>
</comment>
<organism evidence="3 4">
    <name type="scientific">Fusarium equiseti</name>
    <name type="common">Fusarium scirpi</name>
    <dbReference type="NCBI Taxonomy" id="61235"/>
    <lineage>
        <taxon>Eukaryota</taxon>
        <taxon>Fungi</taxon>
        <taxon>Dikarya</taxon>
        <taxon>Ascomycota</taxon>
        <taxon>Pezizomycotina</taxon>
        <taxon>Sordariomycetes</taxon>
        <taxon>Hypocreomycetidae</taxon>
        <taxon>Hypocreales</taxon>
        <taxon>Nectriaceae</taxon>
        <taxon>Fusarium</taxon>
        <taxon>Fusarium incarnatum-equiseti species complex</taxon>
    </lineage>
</organism>
<feature type="coiled-coil region" evidence="1">
    <location>
        <begin position="58"/>
        <end position="92"/>
    </location>
</feature>
<keyword evidence="1" id="KW-0175">Coiled coil</keyword>
<gene>
    <name evidence="3" type="ORF">FEQUK3_LOCUS10166</name>
</gene>
<sequence>MCWTDAITFHCQRRGCQGQPIRLELDTPCAGRGFCSYKHLVIEHTTWTSNCVRCQIRRVLLEQELEQNRREQRRVTREIERLREENNMLEQETAYWDRAHKASKKRMGGLNLLKGVLCNQPRNNLDLNRLIGWFLDLLDRDEDQRDVGKNRDGDDEDQEDGEQAQ</sequence>
<feature type="compositionally biased region" description="Acidic residues" evidence="2">
    <location>
        <begin position="153"/>
        <end position="165"/>
    </location>
</feature>
<dbReference type="EMBL" id="CAJSTJ010000166">
    <property type="protein sequence ID" value="CAG7564455.1"/>
    <property type="molecule type" value="Genomic_DNA"/>
</dbReference>
<proteinExistence type="predicted"/>
<evidence type="ECO:0000256" key="2">
    <source>
        <dbReference type="SAM" id="MobiDB-lite"/>
    </source>
</evidence>
<name>A0A8J2NNF3_FUSEQ</name>
<dbReference type="Proteomes" id="UP000693738">
    <property type="component" value="Unassembled WGS sequence"/>
</dbReference>
<reference evidence="3" key="1">
    <citation type="submission" date="2021-05" db="EMBL/GenBank/DDBJ databases">
        <authorList>
            <person name="Khan N."/>
        </authorList>
    </citation>
    <scope>NUCLEOTIDE SEQUENCE</scope>
</reference>